<comment type="similarity">
    <text evidence="2 10">Belongs to the TGF-beta family.</text>
</comment>
<dbReference type="PANTHER" id="PTHR11848:SF272">
    <property type="entry name" value="CYCLOPS"/>
    <property type="match status" value="1"/>
</dbReference>
<keyword evidence="15" id="KW-1185">Reference proteome</keyword>
<feature type="region of interest" description="Disordered" evidence="11">
    <location>
        <begin position="253"/>
        <end position="286"/>
    </location>
</feature>
<evidence type="ECO:0000313" key="14">
    <source>
        <dbReference type="EMBL" id="KAL2078581.1"/>
    </source>
</evidence>
<evidence type="ECO:0000256" key="8">
    <source>
        <dbReference type="ARBA" id="ARBA00023157"/>
    </source>
</evidence>
<feature type="chain" id="PRO_5044769421" description="TGF-beta family profile domain-containing protein" evidence="12">
    <location>
        <begin position="22"/>
        <end position="393"/>
    </location>
</feature>
<keyword evidence="5" id="KW-0165">Cleavage on pair of basic residues</keyword>
<keyword evidence="6 12" id="KW-0732">Signal</keyword>
<dbReference type="EMBL" id="JBHFQA010000023">
    <property type="protein sequence ID" value="KAL2078581.1"/>
    <property type="molecule type" value="Genomic_DNA"/>
</dbReference>
<evidence type="ECO:0000256" key="12">
    <source>
        <dbReference type="SAM" id="SignalP"/>
    </source>
</evidence>
<comment type="caution">
    <text evidence="14">The sequence shown here is derived from an EMBL/GenBank/DDBJ whole genome shotgun (WGS) entry which is preliminary data.</text>
</comment>
<dbReference type="AlphaFoldDB" id="A0ABD1IUE4"/>
<dbReference type="GO" id="GO:0008083">
    <property type="term" value="F:growth factor activity"/>
    <property type="evidence" value="ECO:0007669"/>
    <property type="project" value="UniProtKB-KW"/>
</dbReference>
<comment type="subcellular location">
    <subcellularLocation>
        <location evidence="1">Secreted</location>
    </subcellularLocation>
</comment>
<proteinExistence type="inferred from homology"/>
<dbReference type="SMART" id="SM00204">
    <property type="entry name" value="TGFB"/>
    <property type="match status" value="1"/>
</dbReference>
<dbReference type="Gene3D" id="2.10.90.10">
    <property type="entry name" value="Cystine-knot cytokines"/>
    <property type="match status" value="1"/>
</dbReference>
<reference evidence="14 15" key="1">
    <citation type="submission" date="2024-09" db="EMBL/GenBank/DDBJ databases">
        <title>A chromosome-level genome assembly of Gray's grenadier anchovy, Coilia grayii.</title>
        <authorList>
            <person name="Fu Z."/>
        </authorList>
    </citation>
    <scope>NUCLEOTIDE SEQUENCE [LARGE SCALE GENOMIC DNA]</scope>
    <source>
        <strain evidence="14">G4</strain>
        <tissue evidence="14">Muscle</tissue>
    </source>
</reference>
<evidence type="ECO:0000256" key="11">
    <source>
        <dbReference type="SAM" id="MobiDB-lite"/>
    </source>
</evidence>
<evidence type="ECO:0000256" key="2">
    <source>
        <dbReference type="ARBA" id="ARBA00006656"/>
    </source>
</evidence>
<dbReference type="PRINTS" id="PR00669">
    <property type="entry name" value="INHIBINA"/>
</dbReference>
<keyword evidence="4" id="KW-0964">Secreted</keyword>
<accession>A0ABD1IUE4</accession>
<feature type="domain" description="TGF-beta family profile" evidence="13">
    <location>
        <begin position="267"/>
        <end position="393"/>
    </location>
</feature>
<dbReference type="PROSITE" id="PS00250">
    <property type="entry name" value="TGF_BETA_1"/>
    <property type="match status" value="1"/>
</dbReference>
<feature type="signal peptide" evidence="12">
    <location>
        <begin position="1"/>
        <end position="21"/>
    </location>
</feature>
<evidence type="ECO:0000256" key="6">
    <source>
        <dbReference type="ARBA" id="ARBA00022729"/>
    </source>
</evidence>
<dbReference type="InterPro" id="IPR001111">
    <property type="entry name" value="TGF-b_propeptide"/>
</dbReference>
<keyword evidence="8" id="KW-1015">Disulfide bond</keyword>
<dbReference type="Pfam" id="PF00019">
    <property type="entry name" value="TGF_beta"/>
    <property type="match status" value="1"/>
</dbReference>
<evidence type="ECO:0000259" key="13">
    <source>
        <dbReference type="PROSITE" id="PS51362"/>
    </source>
</evidence>
<evidence type="ECO:0000256" key="5">
    <source>
        <dbReference type="ARBA" id="ARBA00022685"/>
    </source>
</evidence>
<evidence type="ECO:0000256" key="7">
    <source>
        <dbReference type="ARBA" id="ARBA00023030"/>
    </source>
</evidence>
<dbReference type="CDD" id="cd13759">
    <property type="entry name" value="TGF_beta_NODAL"/>
    <property type="match status" value="1"/>
</dbReference>
<keyword evidence="7 10" id="KW-0339">Growth factor</keyword>
<name>A0ABD1IUE4_9TELE</name>
<protein>
    <recommendedName>
        <fullName evidence="13">TGF-beta family profile domain-containing protein</fullName>
    </recommendedName>
</protein>
<dbReference type="PROSITE" id="PS51362">
    <property type="entry name" value="TGF_BETA_2"/>
    <property type="match status" value="1"/>
</dbReference>
<dbReference type="InterPro" id="IPR017948">
    <property type="entry name" value="TGFb_CS"/>
</dbReference>
<feature type="compositionally biased region" description="Basic residues" evidence="11">
    <location>
        <begin position="262"/>
        <end position="275"/>
    </location>
</feature>
<evidence type="ECO:0000256" key="9">
    <source>
        <dbReference type="ARBA" id="ARBA00023180"/>
    </source>
</evidence>
<dbReference type="InterPro" id="IPR001839">
    <property type="entry name" value="TGF-b_C"/>
</dbReference>
<dbReference type="InterPro" id="IPR029034">
    <property type="entry name" value="Cystine-knot_cytokine"/>
</dbReference>
<organism evidence="14 15">
    <name type="scientific">Coilia grayii</name>
    <name type="common">Gray's grenadier anchovy</name>
    <dbReference type="NCBI Taxonomy" id="363190"/>
    <lineage>
        <taxon>Eukaryota</taxon>
        <taxon>Metazoa</taxon>
        <taxon>Chordata</taxon>
        <taxon>Craniata</taxon>
        <taxon>Vertebrata</taxon>
        <taxon>Euteleostomi</taxon>
        <taxon>Actinopterygii</taxon>
        <taxon>Neopterygii</taxon>
        <taxon>Teleostei</taxon>
        <taxon>Clupei</taxon>
        <taxon>Clupeiformes</taxon>
        <taxon>Clupeoidei</taxon>
        <taxon>Engraulidae</taxon>
        <taxon>Coilinae</taxon>
        <taxon>Coilia</taxon>
    </lineage>
</organism>
<dbReference type="Proteomes" id="UP001591681">
    <property type="component" value="Unassembled WGS sequence"/>
</dbReference>
<evidence type="ECO:0000256" key="10">
    <source>
        <dbReference type="RuleBase" id="RU000354"/>
    </source>
</evidence>
<evidence type="ECO:0000256" key="1">
    <source>
        <dbReference type="ARBA" id="ARBA00004613"/>
    </source>
</evidence>
<dbReference type="FunFam" id="2.10.90.10:FF:000026">
    <property type="entry name" value="Nodal homolog 3-A"/>
    <property type="match status" value="1"/>
</dbReference>
<evidence type="ECO:0000313" key="15">
    <source>
        <dbReference type="Proteomes" id="UP001591681"/>
    </source>
</evidence>
<gene>
    <name evidence="14" type="ORF">ACEWY4_026266</name>
</gene>
<dbReference type="Pfam" id="PF00688">
    <property type="entry name" value="TGFb_propeptide"/>
    <property type="match status" value="1"/>
</dbReference>
<dbReference type="PANTHER" id="PTHR11848">
    <property type="entry name" value="TGF-BETA FAMILY"/>
    <property type="match status" value="1"/>
</dbReference>
<evidence type="ECO:0000256" key="4">
    <source>
        <dbReference type="ARBA" id="ARBA00022525"/>
    </source>
</evidence>
<dbReference type="GO" id="GO:0005576">
    <property type="term" value="C:extracellular region"/>
    <property type="evidence" value="ECO:0007669"/>
    <property type="project" value="UniProtKB-SubCell"/>
</dbReference>
<dbReference type="InterPro" id="IPR015615">
    <property type="entry name" value="TGF-beta-rel"/>
</dbReference>
<dbReference type="SUPFAM" id="SSF57501">
    <property type="entry name" value="Cystine-knot cytokines"/>
    <property type="match status" value="1"/>
</dbReference>
<keyword evidence="9" id="KW-0325">Glycoprotein</keyword>
<evidence type="ECO:0000256" key="3">
    <source>
        <dbReference type="ARBA" id="ARBA00022473"/>
    </source>
</evidence>
<keyword evidence="3" id="KW-0217">Developmental protein</keyword>
<sequence length="393" mass="45387">MHVFGVLRALLYSHMLSEILGQQKGPSESVNMSFQRTFMDRIPRHHLPSYMMQLYRTFTSNHTRPVEFMEEDTVKQADTVRSIMAKSLEHRDKHWVATFDFSSLLADTRIQAVELRIRLPRVPRHADVAVELQHQQDNLCPTQDPCPEHQSLGILPAASMVSFSGHWRVYNVTRQLLGWLGDQPPGEMGMPLKVKRDLGSQHSSLLSSHTKKPRHFVSNRALLVVFSHTGSDKDSQDKASLLHTAEKSKFLFNTESMEVKRPRPQVRSRRGRRGQPMKALELPRKEQHSASLCRKVEMQVDFDQIGWGKWIVFPKKYNAYRCEGSCPNPLGEEFQPTNHAYMQSLLKYYHPNRVPSACCAPTKMRPLSMLYYENGEMILRHHEDMIVEECGCH</sequence>